<dbReference type="Gene3D" id="3.30.1490.20">
    <property type="entry name" value="ATP-grasp fold, A domain"/>
    <property type="match status" value="1"/>
</dbReference>
<keyword evidence="2 5" id="KW-0547">Nucleotide-binding</keyword>
<dbReference type="InterPro" id="IPR032875">
    <property type="entry name" value="Succ_CoA_lig_flav_dom"/>
</dbReference>
<dbReference type="GO" id="GO:0046872">
    <property type="term" value="F:metal ion binding"/>
    <property type="evidence" value="ECO:0007669"/>
    <property type="project" value="InterPro"/>
</dbReference>
<dbReference type="Proteomes" id="UP000229227">
    <property type="component" value="Unassembled WGS sequence"/>
</dbReference>
<keyword evidence="1" id="KW-0436">Ligase</keyword>
<dbReference type="Pfam" id="PF19045">
    <property type="entry name" value="Ligase_CoA_2"/>
    <property type="match status" value="1"/>
</dbReference>
<dbReference type="InterPro" id="IPR013815">
    <property type="entry name" value="ATP_grasp_subdomain_1"/>
</dbReference>
<evidence type="ECO:0000256" key="4">
    <source>
        <dbReference type="ARBA" id="ARBA00060888"/>
    </source>
</evidence>
<gene>
    <name evidence="7" type="ORF">COS91_00235</name>
</gene>
<evidence type="ECO:0000256" key="1">
    <source>
        <dbReference type="ARBA" id="ARBA00022598"/>
    </source>
</evidence>
<dbReference type="InterPro" id="IPR014089">
    <property type="entry name" value="AcCoA-synth-alpha"/>
</dbReference>
<evidence type="ECO:0000256" key="3">
    <source>
        <dbReference type="ARBA" id="ARBA00022840"/>
    </source>
</evidence>
<protein>
    <submittedName>
        <fullName evidence="7">Acyl-CoA synthetase</fullName>
    </submittedName>
</protein>
<dbReference type="InterPro" id="IPR016102">
    <property type="entry name" value="Succinyl-CoA_synth-like"/>
</dbReference>
<organism evidence="7 8">
    <name type="scientific">Candidatus Desantisbacteria bacterium CG07_land_8_20_14_0_80_39_15</name>
    <dbReference type="NCBI Taxonomy" id="1974549"/>
    <lineage>
        <taxon>Bacteria</taxon>
        <taxon>Candidatus Desantisiibacteriota</taxon>
    </lineage>
</organism>
<dbReference type="InterPro" id="IPR011761">
    <property type="entry name" value="ATP-grasp"/>
</dbReference>
<dbReference type="NCBIfam" id="TIGR02717">
    <property type="entry name" value="AcCoA-syn-alpha"/>
    <property type="match status" value="1"/>
</dbReference>
<evidence type="ECO:0000256" key="2">
    <source>
        <dbReference type="ARBA" id="ARBA00022741"/>
    </source>
</evidence>
<keyword evidence="3 5" id="KW-0067">ATP-binding</keyword>
<dbReference type="GO" id="GO:0005524">
    <property type="term" value="F:ATP binding"/>
    <property type="evidence" value="ECO:0007669"/>
    <property type="project" value="UniProtKB-UniRule"/>
</dbReference>
<evidence type="ECO:0000313" key="7">
    <source>
        <dbReference type="EMBL" id="PIU52282.1"/>
    </source>
</evidence>
<dbReference type="AlphaFoldDB" id="A0A2M6ZIR6"/>
<dbReference type="FunFam" id="3.30.1490.20:FF:000020">
    <property type="entry name" value="Protein lysine acetyltransferase"/>
    <property type="match status" value="1"/>
</dbReference>
<dbReference type="InterPro" id="IPR043938">
    <property type="entry name" value="Ligase_CoA_dom"/>
</dbReference>
<dbReference type="SUPFAM" id="SSF56059">
    <property type="entry name" value="Glutathione synthetase ATP-binding domain-like"/>
    <property type="match status" value="1"/>
</dbReference>
<dbReference type="Pfam" id="PF13380">
    <property type="entry name" value="CoA_binding_2"/>
    <property type="match status" value="1"/>
</dbReference>
<dbReference type="InterPro" id="IPR036291">
    <property type="entry name" value="NAD(P)-bd_dom_sf"/>
</dbReference>
<dbReference type="Gene3D" id="3.40.50.261">
    <property type="entry name" value="Succinyl-CoA synthetase domains"/>
    <property type="match status" value="2"/>
</dbReference>
<evidence type="ECO:0000256" key="5">
    <source>
        <dbReference type="PROSITE-ProRule" id="PRU00409"/>
    </source>
</evidence>
<comment type="caution">
    <text evidence="7">The sequence shown here is derived from an EMBL/GenBank/DDBJ whole genome shotgun (WGS) entry which is preliminary data.</text>
</comment>
<dbReference type="Gene3D" id="3.40.50.720">
    <property type="entry name" value="NAD(P)-binding Rossmann-like Domain"/>
    <property type="match status" value="1"/>
</dbReference>
<dbReference type="InterPro" id="IPR003781">
    <property type="entry name" value="CoA-bd"/>
</dbReference>
<sequence>MLEFFFKPKSVAVIGASREEGKVGHSILKNIIQHKFKGNIYPVNPKADEILQHKCYSNISAIPQEIDMAVVVVPAKFVPPVMEECGIKGVKGVVVISAGFKEVGGEGLKLEKQLIESAKKYNMRLWGPNCLGLIDTYSSLNASFAKGMPTKGNIGFMSQSGALGTAILDWAQAKEIGFSKFVSMGNKADVDENDFLRDWDADENTKVITGYLENIKDGPGFMEISRIVTKRTPVVIVKSGSTSAGARAASSHTGSLCGLEASYDAAFKQTGVIRANSMEDLFDLARGFAFQPLPQGRRTAIVTNAGGPGIITVDACEKSGLKIASFEPATIEYLRTNLPPAANIYNPVDVLGDASASLYRLALEAVLKDANVDSVIVLLTPQAPTEVEKTAHVIIELGKIFKKPILSCFMGEATVSSGMKILNENKFPVYSFPERAASVLVTMAKHREWVDEPEHPVRHFEVKKEDVNEVIQKVREKGRVNLVDVEAMKVIQAYGIDIVKSKLATTPDEAVEAAQALGYPVVMKIASPEILHKSDIGGVRVGINNEQEVRDIFEIMLIRAKRFFPDVPIWGVSIQEIIREGKEVILGMSRDPQFGPLVMFGLGGIYVEVLKDVAFRVAPFSEKEALEMVQEIKTYPLLSGVRGEKPVDIHSIVDCLLRSSQLVTDFPEILEMDINPLKVRNKGALAIDARITIK</sequence>
<evidence type="ECO:0000259" key="6">
    <source>
        <dbReference type="PROSITE" id="PS50975"/>
    </source>
</evidence>
<feature type="domain" description="ATP-grasp" evidence="6">
    <location>
        <begin position="488"/>
        <end position="524"/>
    </location>
</feature>
<dbReference type="EMBL" id="PEWN01000002">
    <property type="protein sequence ID" value="PIU52282.1"/>
    <property type="molecule type" value="Genomic_DNA"/>
</dbReference>
<dbReference type="PANTHER" id="PTHR43334">
    <property type="entry name" value="ACETATE--COA LIGASE [ADP-FORMING]"/>
    <property type="match status" value="1"/>
</dbReference>
<dbReference type="Pfam" id="PF13549">
    <property type="entry name" value="ATP-grasp_5"/>
    <property type="match status" value="1"/>
</dbReference>
<dbReference type="PANTHER" id="PTHR43334:SF1">
    <property type="entry name" value="3-HYDROXYPROPIONATE--COA LIGASE [ADP-FORMING]"/>
    <property type="match status" value="1"/>
</dbReference>
<proteinExistence type="inferred from homology"/>
<dbReference type="InterPro" id="IPR051538">
    <property type="entry name" value="Acyl-CoA_Synth/Transferase"/>
</dbReference>
<dbReference type="Pfam" id="PF13607">
    <property type="entry name" value="Succ_CoA_lig"/>
    <property type="match status" value="1"/>
</dbReference>
<accession>A0A2M6ZIR6</accession>
<dbReference type="SUPFAM" id="SSF52210">
    <property type="entry name" value="Succinyl-CoA synthetase domains"/>
    <property type="match status" value="2"/>
</dbReference>
<dbReference type="SMART" id="SM00881">
    <property type="entry name" value="CoA_binding"/>
    <property type="match status" value="1"/>
</dbReference>
<evidence type="ECO:0000313" key="8">
    <source>
        <dbReference type="Proteomes" id="UP000229227"/>
    </source>
</evidence>
<reference evidence="8" key="1">
    <citation type="submission" date="2017-09" db="EMBL/GenBank/DDBJ databases">
        <title>Depth-based differentiation of microbial function through sediment-hosted aquifers and enrichment of novel symbionts in the deep terrestrial subsurface.</title>
        <authorList>
            <person name="Probst A.J."/>
            <person name="Ladd B."/>
            <person name="Jarett J.K."/>
            <person name="Geller-Mcgrath D.E."/>
            <person name="Sieber C.M.K."/>
            <person name="Emerson J.B."/>
            <person name="Anantharaman K."/>
            <person name="Thomas B.C."/>
            <person name="Malmstrom R."/>
            <person name="Stieglmeier M."/>
            <person name="Klingl A."/>
            <person name="Woyke T."/>
            <person name="Ryan C.M."/>
            <person name="Banfield J.F."/>
        </authorList>
    </citation>
    <scope>NUCLEOTIDE SEQUENCE [LARGE SCALE GENOMIC DNA]</scope>
</reference>
<name>A0A2M6ZIR6_9BACT</name>
<comment type="similarity">
    <text evidence="4">In the N-terminal section; belongs to the acetate CoA ligase alpha subunit family.</text>
</comment>
<dbReference type="SUPFAM" id="SSF51735">
    <property type="entry name" value="NAD(P)-binding Rossmann-fold domains"/>
    <property type="match status" value="1"/>
</dbReference>
<dbReference type="Gene3D" id="3.30.470.20">
    <property type="entry name" value="ATP-grasp fold, B domain"/>
    <property type="match status" value="1"/>
</dbReference>
<dbReference type="PROSITE" id="PS50975">
    <property type="entry name" value="ATP_GRASP"/>
    <property type="match status" value="1"/>
</dbReference>
<dbReference type="GO" id="GO:0043758">
    <property type="term" value="F:acetate-CoA ligase (ADP-forming) activity"/>
    <property type="evidence" value="ECO:0007669"/>
    <property type="project" value="InterPro"/>
</dbReference>